<dbReference type="PATRIC" id="fig|2209.43.peg.2969"/>
<evidence type="ECO:0000313" key="3">
    <source>
        <dbReference type="EMBL" id="KKH62068.1"/>
    </source>
</evidence>
<comment type="caution">
    <text evidence="3">The sequence shown here is derived from an EMBL/GenBank/DDBJ whole genome shotgun (WGS) entry which is preliminary data.</text>
</comment>
<dbReference type="EMBL" id="JJQN01000033">
    <property type="protein sequence ID" value="KKH62068.1"/>
    <property type="molecule type" value="Genomic_DNA"/>
</dbReference>
<dbReference type="EMBL" id="JJPO01000100">
    <property type="protein sequence ID" value="KKG72225.1"/>
    <property type="molecule type" value="Genomic_DNA"/>
</dbReference>
<dbReference type="GeneID" id="60339760"/>
<evidence type="ECO:0000313" key="2">
    <source>
        <dbReference type="EMBL" id="KKG72225.1"/>
    </source>
</evidence>
<keyword evidence="1" id="KW-0472">Membrane</keyword>
<feature type="transmembrane region" description="Helical" evidence="1">
    <location>
        <begin position="37"/>
        <end position="58"/>
    </location>
</feature>
<dbReference type="Proteomes" id="UP000034001">
    <property type="component" value="Unassembled WGS sequence"/>
</dbReference>
<dbReference type="Proteomes" id="UP000034450">
    <property type="component" value="Unassembled WGS sequence"/>
</dbReference>
<keyword evidence="1" id="KW-1133">Transmembrane helix</keyword>
<evidence type="ECO:0000313" key="4">
    <source>
        <dbReference type="Proteomes" id="UP000034001"/>
    </source>
</evidence>
<accession>A0A0F8PHL0</accession>
<dbReference type="RefSeq" id="WP_048047418.1">
    <property type="nucleotide sequence ID" value="NZ_CP187260.1"/>
</dbReference>
<gene>
    <name evidence="2" type="ORF">DU63_13560</name>
    <name evidence="3" type="ORF">DU74_15270</name>
</gene>
<proteinExistence type="predicted"/>
<reference evidence="4 5" key="1">
    <citation type="journal article" date="2015" name="ISME J.">
        <title>Genomic and phenotypic differentiation among Methanosarcina mazei populations from Columbia River sediment.</title>
        <authorList>
            <person name="Youngblut N.D."/>
            <person name="Wirth J.S."/>
            <person name="Henriksen J.R."/>
            <person name="Smith M."/>
            <person name="Simon H."/>
            <person name="Metcalf W.W."/>
            <person name="Whitaker R.J."/>
        </authorList>
    </citation>
    <scope>NUCLEOTIDE SEQUENCE [LARGE SCALE GENOMIC DNA]</scope>
    <source>
        <strain evidence="3 5">1.H.A.2.6</strain>
        <strain evidence="2 4">3.H.A.2.1</strain>
    </source>
</reference>
<name>A0A0F8PHL0_METMZ</name>
<evidence type="ECO:0000256" key="1">
    <source>
        <dbReference type="SAM" id="Phobius"/>
    </source>
</evidence>
<organism evidence="3 5">
    <name type="scientific">Methanosarcina mazei</name>
    <name type="common">Methanosarcina frisia</name>
    <dbReference type="NCBI Taxonomy" id="2209"/>
    <lineage>
        <taxon>Archaea</taxon>
        <taxon>Methanobacteriati</taxon>
        <taxon>Methanobacteriota</taxon>
        <taxon>Stenosarchaea group</taxon>
        <taxon>Methanomicrobia</taxon>
        <taxon>Methanosarcinales</taxon>
        <taxon>Methanosarcinaceae</taxon>
        <taxon>Methanosarcina</taxon>
    </lineage>
</organism>
<evidence type="ECO:0000313" key="5">
    <source>
        <dbReference type="Proteomes" id="UP000034450"/>
    </source>
</evidence>
<sequence>MLSSAWKKIDKKMKLSSHLCKEGEKKEKVGKMDLSEIYYYFISIAMISSVQIASALNLNIDQNADGRICISFQPSA</sequence>
<protein>
    <submittedName>
        <fullName evidence="3">Uncharacterized protein</fullName>
    </submittedName>
</protein>
<dbReference type="AlphaFoldDB" id="A0A0F8PHL0"/>
<keyword evidence="1" id="KW-0812">Transmembrane</keyword>